<evidence type="ECO:0008006" key="2">
    <source>
        <dbReference type="Google" id="ProtNLM"/>
    </source>
</evidence>
<dbReference type="EMBL" id="KX883078">
    <property type="protein sequence ID" value="APG76212.1"/>
    <property type="molecule type" value="Genomic_RNA"/>
</dbReference>
<evidence type="ECO:0000313" key="1">
    <source>
        <dbReference type="EMBL" id="APG76212.1"/>
    </source>
</evidence>
<sequence length="1141" mass="128775">MSAHTITRADREAANETLRLKVETCAPYTTVHPSSFASSEYSFRQILDMLRKESLEYVDLCDMLVVPDEVTEEHEPIKVWLNRAGRWVRNLLEGCRCIPASSVPKSLADLFDPKGADASVIERRSVLREFKKERSHWVDLLIRAHTLHHNGTPTEQPLVHEISPSYAINSRTRFQDAAREYRVPTEAEILSKMPAPGKSQTTHPYLAAGRFLTVTGLRAVAEKVKALQEDSSVSSSGRDKGAYGDRSIHQLKDLGHQPVAPPEHIEPGTKIVHTLFDCLGYENQLARHSGHDMIIWASYYPELAGETRESTYYADSTDTFVEIIGKYKATAQYRKQYPWDFTANDIVYIENEDRSAFTVYNVIRYPQPEQLKQVVFLCALQTVNLPYYMVDRLVRWTKGHDLASVGISTPRRCNNVVLVPRDPTKPYTQDILVMANGTPGRPTASVKYVNETSPRSCTTISTELFHHLRYLNSHGGRGLSVNEVTKRLEIFALEGVETSVPGSAAYCELLRTVAWWGKLPNVVYYDKACEEKDVPTEDTNAKAYLGAPLITQGDQPCVTVKGGEATKAYVDHKLLGMQNTTVPPSDYAKISNLVLDTWIQCVAEESMVKKGTLQLVDRELILEHRTKAVQRAREITDGLGTLPEIARCEQKTEVLHKTPVCPRHIQNPVYDISILSGVLGKTMEQVLKQCSWYSPGLSTEDMAKSVAESYELSSMHELRHEGGGMRGVDYTAADEGHSEHSNRIDRRFLEYFMCNRDRELALWIYDQCFHMPLQVGPKVMSSKWKNASGTGITTVLNTTAFCERELETTLVAMVFKSMEHEGSLQKGDTPKELKHRDFIKHLHRIQEKWLPNITTVADRDRKSAIRAAYHWVGPKFGDDGLAPATPYVDDDTWTRAMHFVDKMDGFTRKLDVSAALLEEPVEYLSRIYPCPTRVLTSYCKVEKAVNKLSIAINGDPERYFLKLRGYWTVDSRTPIVGAYVTAVANMYGITLEPLGDGSILTTGDLDGELRRLYEEERELYMKVAGGPIPWSPSSEQELYDSVAAEYGMTSVELREYDADLRSQSTWRGIRDKMLPRQLLKKDAVDPLGLYEQPEPEGIARVAAFKGPGPRLCDLHPICEETAHQDFDDSRTDAALRVLEWS</sequence>
<organism evidence="1">
    <name type="scientific">Beihai noda-like virus 22</name>
    <dbReference type="NCBI Taxonomy" id="1922476"/>
    <lineage>
        <taxon>Viruses</taxon>
        <taxon>Riboviria</taxon>
    </lineage>
</organism>
<accession>A0A1L3KFZ5</accession>
<reference evidence="1" key="1">
    <citation type="journal article" date="2016" name="Nature">
        <title>Redefining the invertebrate RNA virosphere.</title>
        <authorList>
            <person name="Shi M."/>
            <person name="Lin X.D."/>
            <person name="Tian J.H."/>
            <person name="Chen L.J."/>
            <person name="Chen X."/>
            <person name="Li C.X."/>
            <person name="Qin X.C."/>
            <person name="Li J."/>
            <person name="Cao J.P."/>
            <person name="Eden J.S."/>
            <person name="Buchmann J."/>
            <person name="Wang W."/>
            <person name="Xu J."/>
            <person name="Holmes E.C."/>
            <person name="Zhang Y.Z."/>
        </authorList>
    </citation>
    <scope>NUCLEOTIDE SEQUENCE</scope>
    <source>
        <strain evidence="1">BWBFG40757</strain>
    </source>
</reference>
<protein>
    <recommendedName>
        <fullName evidence="2">RNA replicase</fullName>
    </recommendedName>
</protein>
<proteinExistence type="predicted"/>
<name>A0A1L3KFZ5_9VIRU</name>